<dbReference type="EMBL" id="CAMGYJ010000002">
    <property type="protein sequence ID" value="CAI0381078.1"/>
    <property type="molecule type" value="Genomic_DNA"/>
</dbReference>
<keyword evidence="4" id="KW-0067">ATP-binding</keyword>
<dbReference type="PANTHER" id="PTHR24096">
    <property type="entry name" value="LONG-CHAIN-FATTY-ACID--COA LIGASE"/>
    <property type="match status" value="1"/>
</dbReference>
<evidence type="ECO:0000256" key="5">
    <source>
        <dbReference type="SAM" id="Phobius"/>
    </source>
</evidence>
<dbReference type="InterPro" id="IPR025110">
    <property type="entry name" value="AMP-bd_C"/>
</dbReference>
<dbReference type="InterPro" id="IPR042099">
    <property type="entry name" value="ANL_N_sf"/>
</dbReference>
<feature type="domain" description="AMP-dependent synthetase/ligase" evidence="6">
    <location>
        <begin position="62"/>
        <end position="409"/>
    </location>
</feature>
<comment type="similarity">
    <text evidence="1">Belongs to the ATP-dependent AMP-binding enzyme family.</text>
</comment>
<dbReference type="SUPFAM" id="SSF56801">
    <property type="entry name" value="Acetyl-CoA synthetase-like"/>
    <property type="match status" value="1"/>
</dbReference>
<dbReference type="InterPro" id="IPR045851">
    <property type="entry name" value="AMP-bd_C_sf"/>
</dbReference>
<accession>A0AAV0H8K2</accession>
<keyword evidence="2" id="KW-0436">Ligase</keyword>
<dbReference type="FunFam" id="3.40.50.12780:FF:000003">
    <property type="entry name" value="Long-chain-fatty-acid--CoA ligase FadD"/>
    <property type="match status" value="1"/>
</dbReference>
<evidence type="ECO:0000313" key="8">
    <source>
        <dbReference type="EMBL" id="CAI0381078.1"/>
    </source>
</evidence>
<dbReference type="PANTHER" id="PTHR24096:SF362">
    <property type="entry name" value="4-COUMARATE--COA LIGASE-LIKE 9"/>
    <property type="match status" value="1"/>
</dbReference>
<dbReference type="GO" id="GO:0016405">
    <property type="term" value="F:CoA-ligase activity"/>
    <property type="evidence" value="ECO:0007669"/>
    <property type="project" value="TreeGrafter"/>
</dbReference>
<dbReference type="Gene3D" id="3.40.50.12780">
    <property type="entry name" value="N-terminal domain of ligase-like"/>
    <property type="match status" value="1"/>
</dbReference>
<keyword evidence="5" id="KW-1133">Transmembrane helix</keyword>
<evidence type="ECO:0000256" key="1">
    <source>
        <dbReference type="ARBA" id="ARBA00006432"/>
    </source>
</evidence>
<gene>
    <name evidence="8" type="ORF">LITE_LOCUS2970</name>
</gene>
<feature type="domain" description="AMP-binding enzyme C-terminal" evidence="7">
    <location>
        <begin position="461"/>
        <end position="536"/>
    </location>
</feature>
<keyword evidence="9" id="KW-1185">Reference proteome</keyword>
<evidence type="ECO:0000256" key="2">
    <source>
        <dbReference type="ARBA" id="ARBA00022598"/>
    </source>
</evidence>
<proteinExistence type="inferred from homology"/>
<dbReference type="FunFam" id="3.30.300.30:FF:000007">
    <property type="entry name" value="4-coumarate--CoA ligase 2"/>
    <property type="match status" value="1"/>
</dbReference>
<dbReference type="InterPro" id="IPR000873">
    <property type="entry name" value="AMP-dep_synth/lig_dom"/>
</dbReference>
<evidence type="ECO:0000259" key="7">
    <source>
        <dbReference type="Pfam" id="PF13193"/>
    </source>
</evidence>
<evidence type="ECO:0000313" key="9">
    <source>
        <dbReference type="Proteomes" id="UP001154282"/>
    </source>
</evidence>
<name>A0AAV0H8K2_9ROSI</name>
<evidence type="ECO:0000259" key="6">
    <source>
        <dbReference type="Pfam" id="PF00501"/>
    </source>
</evidence>
<dbReference type="AlphaFoldDB" id="A0AAV0H8K2"/>
<feature type="transmembrane region" description="Helical" evidence="5">
    <location>
        <begin position="248"/>
        <end position="267"/>
    </location>
</feature>
<dbReference type="Pfam" id="PF00501">
    <property type="entry name" value="AMP-binding"/>
    <property type="match status" value="1"/>
</dbReference>
<dbReference type="CDD" id="cd05904">
    <property type="entry name" value="4CL"/>
    <property type="match status" value="1"/>
</dbReference>
<reference evidence="8" key="1">
    <citation type="submission" date="2022-08" db="EMBL/GenBank/DDBJ databases">
        <authorList>
            <person name="Gutierrez-Valencia J."/>
        </authorList>
    </citation>
    <scope>NUCLEOTIDE SEQUENCE</scope>
</reference>
<evidence type="ECO:0008006" key="10">
    <source>
        <dbReference type="Google" id="ProtNLM"/>
    </source>
</evidence>
<dbReference type="Gene3D" id="3.30.300.30">
    <property type="match status" value="1"/>
</dbReference>
<comment type="caution">
    <text evidence="8">The sequence shown here is derived from an EMBL/GenBank/DDBJ whole genome shotgun (WGS) entry which is preliminary data.</text>
</comment>
<dbReference type="Pfam" id="PF13193">
    <property type="entry name" value="AMP-binding_C"/>
    <property type="match status" value="1"/>
</dbReference>
<sequence length="552" mass="59376">MPSQMSRNPNAPPPIDAMSGFCPETKIYHSLRSPVPLPQETAPLSVTDYVFSLINSFPSPPTVSALVDGDTGRRISSSQLISRTESLASSLRRELGLRKGDAAYILAPNSVNIPILYLSLLSLGVVLSPANPASSEREILHQLQLSKPRIAFATSAVAHKIPPTIKIVLLDSLEFESLAAETRSGESEPRTSVSQSDPAAILYSSGTTGATKGVILTHRNFTYTVALGHAVRTARKTPAVVLATVPFFHVYGFVFAVRAVALGETLVSMERVEMRKMLKAIEDHRITHVAAAPPLVVAMVKADRKVVDGYDLSSLEVVACGGAPLGRDVAAQLTARFPGVSLVQAYGLTESTGRVFSTVGPTESKVGGATGKLTPETEAKIVDPETGIPLPPGKAGEIWVRGPSIMKGYVGDEEATARTLDAEGWLKTGDLCYIDDEGFLFVVDRIKELIKCRGYQVAPSELEHLLVSHPDILEAAVVPLPDERAGQVPIAFVVRQNGSTISELQVKEYIAKQVAPYKRLHRVLFTESLPKNAQGKLLRKDLTRLAMSPAKL</sequence>
<keyword evidence="5" id="KW-0812">Transmembrane</keyword>
<dbReference type="GO" id="GO:0005524">
    <property type="term" value="F:ATP binding"/>
    <property type="evidence" value="ECO:0007669"/>
    <property type="project" value="UniProtKB-KW"/>
</dbReference>
<evidence type="ECO:0000256" key="4">
    <source>
        <dbReference type="ARBA" id="ARBA00022840"/>
    </source>
</evidence>
<keyword evidence="3" id="KW-0547">Nucleotide-binding</keyword>
<protein>
    <recommendedName>
        <fullName evidence="10">4-coumarate--CoA ligase</fullName>
    </recommendedName>
</protein>
<evidence type="ECO:0000256" key="3">
    <source>
        <dbReference type="ARBA" id="ARBA00022741"/>
    </source>
</evidence>
<keyword evidence="5" id="KW-0472">Membrane</keyword>
<organism evidence="8 9">
    <name type="scientific">Linum tenue</name>
    <dbReference type="NCBI Taxonomy" id="586396"/>
    <lineage>
        <taxon>Eukaryota</taxon>
        <taxon>Viridiplantae</taxon>
        <taxon>Streptophyta</taxon>
        <taxon>Embryophyta</taxon>
        <taxon>Tracheophyta</taxon>
        <taxon>Spermatophyta</taxon>
        <taxon>Magnoliopsida</taxon>
        <taxon>eudicotyledons</taxon>
        <taxon>Gunneridae</taxon>
        <taxon>Pentapetalae</taxon>
        <taxon>rosids</taxon>
        <taxon>fabids</taxon>
        <taxon>Malpighiales</taxon>
        <taxon>Linaceae</taxon>
        <taxon>Linum</taxon>
    </lineage>
</organism>
<dbReference type="Proteomes" id="UP001154282">
    <property type="component" value="Unassembled WGS sequence"/>
</dbReference>